<name>A0A0U2A2L3_9CONI</name>
<sequence length="133" mass="15360">MVRCKWNRSRSISIFIVCFILILRSCPSEQLWAGYLIGESLFKMIKVVAVSTSSTLFAYHIFRFDESRPFELVSFLLVLEGIGFSNLENFVILHARLGYNQVLCYIIMQVMGQRYKFKGSSTDGDSEHLMNQI</sequence>
<keyword evidence="1" id="KW-0934">Plastid</keyword>
<proteinExistence type="predicted"/>
<geneLocation type="chloroplast" evidence="1"/>
<dbReference type="GeneID" id="24703193"/>
<reference evidence="1" key="1">
    <citation type="journal article" date="2015" name="Mitochondrial DNA">
        <title>The complete chloroplast genome of the Taiwan red pine Pinus taiwanensis (Pinaceae).</title>
        <authorList>
            <person name="Fang M.F."/>
            <person name="Wang Y.J."/>
            <person name="Zu Y.M."/>
            <person name="Dong W.L."/>
            <person name="Wang R.N."/>
            <person name="Deng T.T."/>
            <person name="Li Z.H."/>
        </authorList>
    </citation>
    <scope>NUCLEOTIDE SEQUENCE</scope>
</reference>
<dbReference type="RefSeq" id="YP_009154149.1">
    <property type="nucleotide sequence ID" value="NC_027415.1"/>
</dbReference>
<reference evidence="1" key="2">
    <citation type="submission" date="2015-02" db="EMBL/GenBank/DDBJ databases">
        <authorList>
            <person name="Chooi Y.-H."/>
        </authorList>
    </citation>
    <scope>NUCLEOTIDE SEQUENCE</scope>
</reference>
<organism evidence="1">
    <name type="scientific">Pinus taiwanensis</name>
    <dbReference type="NCBI Taxonomy" id="261914"/>
    <lineage>
        <taxon>Eukaryota</taxon>
        <taxon>Viridiplantae</taxon>
        <taxon>Streptophyta</taxon>
        <taxon>Embryophyta</taxon>
        <taxon>Tracheophyta</taxon>
        <taxon>Spermatophyta</taxon>
        <taxon>Pinopsida</taxon>
        <taxon>Pinidae</taxon>
        <taxon>Conifers I</taxon>
        <taxon>Pinales</taxon>
        <taxon>Pinaceae</taxon>
        <taxon>Pinus</taxon>
        <taxon>Pinus subgen. Pinus</taxon>
    </lineage>
</organism>
<evidence type="ECO:0000313" key="1">
    <source>
        <dbReference type="EMBL" id="AKE32333.1"/>
    </source>
</evidence>
<dbReference type="AlphaFoldDB" id="A0A0U2A2L3"/>
<accession>A0A0U2A2L3</accession>
<keyword evidence="1" id="KW-0150">Chloroplast</keyword>
<dbReference type="EMBL" id="KP771703">
    <property type="protein sequence ID" value="AKE32333.1"/>
    <property type="molecule type" value="Genomic_DNA"/>
</dbReference>
<protein>
    <submittedName>
        <fullName evidence="1">ORF133</fullName>
    </submittedName>
</protein>